<comment type="caution">
    <text evidence="1">The sequence shown here is derived from an EMBL/GenBank/DDBJ whole genome shotgun (WGS) entry which is preliminary data.</text>
</comment>
<name>A0ACC3S3Z1_9PEZI</name>
<sequence>MAHVYNRYSNGLEEWLPPNKTNPNPGLNYPPWDAPEARPFPPDLVYRAPGLGWVEQDRYQPHRLGHGFRPKHYWVRPSDGKRTGTMGRLKDALTGEGPDVFVASVGDPRLSWDLGPSKADWSNWKGPIYDETWNHRFETARMTGTPFYENREAPWARGKRRENQRYDFFERKYKHWSKPLWSDVQWRRNAGRNSEPVALRDSYGRWSPASSHPPPFKLIPPWEGRTNHIQLPTPEQLRRQEEIESFIDSVRAGLSMFS</sequence>
<dbReference type="Proteomes" id="UP001320706">
    <property type="component" value="Unassembled WGS sequence"/>
</dbReference>
<keyword evidence="2" id="KW-1185">Reference proteome</keyword>
<gene>
    <name evidence="1" type="ORF">M8818_007732</name>
</gene>
<proteinExistence type="predicted"/>
<protein>
    <submittedName>
        <fullName evidence="1">Uncharacterized protein</fullName>
    </submittedName>
</protein>
<organism evidence="1 2">
    <name type="scientific">Zalaria obscura</name>
    <dbReference type="NCBI Taxonomy" id="2024903"/>
    <lineage>
        <taxon>Eukaryota</taxon>
        <taxon>Fungi</taxon>
        <taxon>Dikarya</taxon>
        <taxon>Ascomycota</taxon>
        <taxon>Pezizomycotina</taxon>
        <taxon>Dothideomycetes</taxon>
        <taxon>Dothideomycetidae</taxon>
        <taxon>Dothideales</taxon>
        <taxon>Zalariaceae</taxon>
        <taxon>Zalaria</taxon>
    </lineage>
</organism>
<evidence type="ECO:0000313" key="2">
    <source>
        <dbReference type="Proteomes" id="UP001320706"/>
    </source>
</evidence>
<accession>A0ACC3S3Z1</accession>
<evidence type="ECO:0000313" key="1">
    <source>
        <dbReference type="EMBL" id="KAK8192562.1"/>
    </source>
</evidence>
<reference evidence="1" key="1">
    <citation type="submission" date="2024-02" db="EMBL/GenBank/DDBJ databases">
        <title>Metagenome Assembled Genome of Zalaria obscura JY119.</title>
        <authorList>
            <person name="Vighnesh L."/>
            <person name="Jagadeeshwari U."/>
            <person name="Venkata Ramana C."/>
            <person name="Sasikala C."/>
        </authorList>
    </citation>
    <scope>NUCLEOTIDE SEQUENCE</scope>
    <source>
        <strain evidence="1">JY119</strain>
    </source>
</reference>
<dbReference type="EMBL" id="JAMKPW020000044">
    <property type="protein sequence ID" value="KAK8192562.1"/>
    <property type="molecule type" value="Genomic_DNA"/>
</dbReference>